<dbReference type="InterPro" id="IPR016032">
    <property type="entry name" value="Sig_transdc_resp-reg_C-effctor"/>
</dbReference>
<organism evidence="9 10">
    <name type="scientific">Yinghuangia aomiensis</name>
    <dbReference type="NCBI Taxonomy" id="676205"/>
    <lineage>
        <taxon>Bacteria</taxon>
        <taxon>Bacillati</taxon>
        <taxon>Actinomycetota</taxon>
        <taxon>Actinomycetes</taxon>
        <taxon>Kitasatosporales</taxon>
        <taxon>Streptomycetaceae</taxon>
        <taxon>Yinghuangia</taxon>
    </lineage>
</organism>
<keyword evidence="2" id="KW-0902">Two-component regulatory system</keyword>
<evidence type="ECO:0000256" key="4">
    <source>
        <dbReference type="ARBA" id="ARBA00023125"/>
    </source>
</evidence>
<dbReference type="InterPro" id="IPR011990">
    <property type="entry name" value="TPR-like_helical_dom_sf"/>
</dbReference>
<dbReference type="SUPFAM" id="SSF48452">
    <property type="entry name" value="TPR-like"/>
    <property type="match status" value="1"/>
</dbReference>
<evidence type="ECO:0000259" key="8">
    <source>
        <dbReference type="SMART" id="SM01043"/>
    </source>
</evidence>
<protein>
    <recommendedName>
        <fullName evidence="11">DNA-binding transcriptional activator of the SARP family</fullName>
    </recommendedName>
</protein>
<dbReference type="PANTHER" id="PTHR35807">
    <property type="entry name" value="TRANSCRIPTIONAL REGULATOR REDD-RELATED"/>
    <property type="match status" value="1"/>
</dbReference>
<gene>
    <name evidence="9" type="ORF">GCM10023205_59370</name>
</gene>
<dbReference type="SUPFAM" id="SSF46894">
    <property type="entry name" value="C-terminal effector domain of the bipartite response regulators"/>
    <property type="match status" value="1"/>
</dbReference>
<dbReference type="Gene3D" id="1.10.10.10">
    <property type="entry name" value="Winged helix-like DNA-binding domain superfamily/Winged helix DNA-binding domain"/>
    <property type="match status" value="1"/>
</dbReference>
<keyword evidence="4" id="KW-0238">DNA-binding</keyword>
<evidence type="ECO:0000313" key="10">
    <source>
        <dbReference type="Proteomes" id="UP001500466"/>
    </source>
</evidence>
<dbReference type="Pfam" id="PF03704">
    <property type="entry name" value="BTAD"/>
    <property type="match status" value="1"/>
</dbReference>
<dbReference type="Gene3D" id="1.25.40.10">
    <property type="entry name" value="Tetratricopeptide repeat domain"/>
    <property type="match status" value="1"/>
</dbReference>
<sequence>MSGNNPLESTRVARAPEEEVKPPPGPSPTVHIRCFGGFVLTVDGREPDWDSVRPKARAVLRLLSVRAGHWLHRDRLVETFWPGLTGSAAIHNLQVTVSSLRGVLEPERVGGEARVVVRQGLSYRLRLPRGGTCDVADFEREVREARAARRLGRWQEATDALCGARDAYTGPLLPEEGASDWVVPERERLGQQAAWATGTLAELRLRQGRLGDAVETAERCLEIDPFRDSAWDTLIRARERSGQRAAAVRDRRRYGEMLASLGVEPGRGRHSA</sequence>
<feature type="domain" description="Bacterial transcriptional activator" evidence="8">
    <location>
        <begin position="133"/>
        <end position="269"/>
    </location>
</feature>
<dbReference type="InterPro" id="IPR051677">
    <property type="entry name" value="AfsR-DnrI-RedD_regulator"/>
</dbReference>
<dbReference type="InterPro" id="IPR001867">
    <property type="entry name" value="OmpR/PhoB-type_DNA-bd"/>
</dbReference>
<keyword evidence="3" id="KW-0805">Transcription regulation</keyword>
<comment type="caution">
    <text evidence="9">The sequence shown here is derived from an EMBL/GenBank/DDBJ whole genome shotgun (WGS) entry which is preliminary data.</text>
</comment>
<keyword evidence="5" id="KW-0804">Transcription</keyword>
<evidence type="ECO:0000259" key="7">
    <source>
        <dbReference type="SMART" id="SM00862"/>
    </source>
</evidence>
<dbReference type="SMART" id="SM01043">
    <property type="entry name" value="BTAD"/>
    <property type="match status" value="1"/>
</dbReference>
<name>A0ABP9HY83_9ACTN</name>
<dbReference type="Proteomes" id="UP001500466">
    <property type="component" value="Unassembled WGS sequence"/>
</dbReference>
<dbReference type="InterPro" id="IPR005158">
    <property type="entry name" value="BTAD"/>
</dbReference>
<evidence type="ECO:0000256" key="3">
    <source>
        <dbReference type="ARBA" id="ARBA00023015"/>
    </source>
</evidence>
<evidence type="ECO:0000313" key="9">
    <source>
        <dbReference type="EMBL" id="GAA4982109.1"/>
    </source>
</evidence>
<evidence type="ECO:0008006" key="11">
    <source>
        <dbReference type="Google" id="ProtNLM"/>
    </source>
</evidence>
<reference evidence="10" key="1">
    <citation type="journal article" date="2019" name="Int. J. Syst. Evol. Microbiol.">
        <title>The Global Catalogue of Microorganisms (GCM) 10K type strain sequencing project: providing services to taxonomists for standard genome sequencing and annotation.</title>
        <authorList>
            <consortium name="The Broad Institute Genomics Platform"/>
            <consortium name="The Broad Institute Genome Sequencing Center for Infectious Disease"/>
            <person name="Wu L."/>
            <person name="Ma J."/>
        </authorList>
    </citation>
    <scope>NUCLEOTIDE SEQUENCE [LARGE SCALE GENOMIC DNA]</scope>
    <source>
        <strain evidence="10">JCM 17986</strain>
    </source>
</reference>
<accession>A0ABP9HY83</accession>
<dbReference type="InterPro" id="IPR036388">
    <property type="entry name" value="WH-like_DNA-bd_sf"/>
</dbReference>
<feature type="domain" description="OmpR/PhoB-type" evidence="7">
    <location>
        <begin position="44"/>
        <end position="125"/>
    </location>
</feature>
<evidence type="ECO:0000256" key="1">
    <source>
        <dbReference type="ARBA" id="ARBA00005820"/>
    </source>
</evidence>
<comment type="similarity">
    <text evidence="1">Belongs to the AfsR/DnrI/RedD regulatory family.</text>
</comment>
<dbReference type="RefSeq" id="WP_345678806.1">
    <property type="nucleotide sequence ID" value="NZ_BAABHS010000024.1"/>
</dbReference>
<dbReference type="EMBL" id="BAABHS010000024">
    <property type="protein sequence ID" value="GAA4982109.1"/>
    <property type="molecule type" value="Genomic_DNA"/>
</dbReference>
<dbReference type="PANTHER" id="PTHR35807:SF1">
    <property type="entry name" value="TRANSCRIPTIONAL REGULATOR REDD"/>
    <property type="match status" value="1"/>
</dbReference>
<feature type="region of interest" description="Disordered" evidence="6">
    <location>
        <begin position="1"/>
        <end position="27"/>
    </location>
</feature>
<evidence type="ECO:0000256" key="6">
    <source>
        <dbReference type="SAM" id="MobiDB-lite"/>
    </source>
</evidence>
<evidence type="ECO:0000256" key="5">
    <source>
        <dbReference type="ARBA" id="ARBA00023163"/>
    </source>
</evidence>
<dbReference type="SMART" id="SM00862">
    <property type="entry name" value="Trans_reg_C"/>
    <property type="match status" value="1"/>
</dbReference>
<proteinExistence type="inferred from homology"/>
<keyword evidence="10" id="KW-1185">Reference proteome</keyword>
<evidence type="ECO:0000256" key="2">
    <source>
        <dbReference type="ARBA" id="ARBA00023012"/>
    </source>
</evidence>